<dbReference type="EMBL" id="CAJOBA010005176">
    <property type="protein sequence ID" value="CAF3735313.1"/>
    <property type="molecule type" value="Genomic_DNA"/>
</dbReference>
<dbReference type="Proteomes" id="UP000663829">
    <property type="component" value="Unassembled WGS sequence"/>
</dbReference>
<protein>
    <submittedName>
        <fullName evidence="2">Uncharacterized protein</fullName>
    </submittedName>
</protein>
<evidence type="ECO:0000313" key="5">
    <source>
        <dbReference type="Proteomes" id="UP000663829"/>
    </source>
</evidence>
<dbReference type="AlphaFoldDB" id="A0A814UAU9"/>
<dbReference type="Proteomes" id="UP000681722">
    <property type="component" value="Unassembled WGS sequence"/>
</dbReference>
<evidence type="ECO:0000313" key="4">
    <source>
        <dbReference type="EMBL" id="CAF3936643.1"/>
    </source>
</evidence>
<dbReference type="OrthoDB" id="10022108at2759"/>
<gene>
    <name evidence="2" type="ORF">GPM918_LOCUS22274</name>
    <name evidence="1" type="ORF">OVA965_LOCUS12717</name>
    <name evidence="4" type="ORF">SRO942_LOCUS22272</name>
    <name evidence="3" type="ORF">TMI583_LOCUS12720</name>
</gene>
<dbReference type="Proteomes" id="UP000682733">
    <property type="component" value="Unassembled WGS sequence"/>
</dbReference>
<accession>A0A814UAU9</accession>
<keyword evidence="5" id="KW-1185">Reference proteome</keyword>
<dbReference type="Proteomes" id="UP000677228">
    <property type="component" value="Unassembled WGS sequence"/>
</dbReference>
<reference evidence="2" key="1">
    <citation type="submission" date="2021-02" db="EMBL/GenBank/DDBJ databases">
        <authorList>
            <person name="Nowell W R."/>
        </authorList>
    </citation>
    <scope>NUCLEOTIDE SEQUENCE</scope>
</reference>
<evidence type="ECO:0000313" key="2">
    <source>
        <dbReference type="EMBL" id="CAF1172753.1"/>
    </source>
</evidence>
<sequence>MLMVIANKITTLLSSTIRDSITNGKTIRVQITNEATRFAQTRYSFQPFILRFSASQVTAKQTAKELINYIKNNVNFELDIVGCRESKVKCAANEIDILLFVKNSKSFAFLLDELNWPQSIDGQQYTFPSKPSIPSQLSIVVKNVSLRINIASFTDDLKNAYPSAENVIRLKNKNQTDIKLLKVEFKSVEERNTVLERRKIMVNYISYDVEQYLGQAKVLICTKCQGIGPFKRQCQQVNETCKVCGVSCHDIKQHQCSFVPKCIHCGSSHNSNDPKCPVVKSFRASLTRKLLSLPPTSSYSTDCPADFPRLASAQFASIRNTTTNLILLKLDVINKCVNKLNDNIEILARKTEQFEKFMADKIESDIQFDKRIQAL</sequence>
<evidence type="ECO:0000313" key="1">
    <source>
        <dbReference type="EMBL" id="CAF0962674.1"/>
    </source>
</evidence>
<dbReference type="EMBL" id="CAJOBC010007576">
    <property type="protein sequence ID" value="CAF3936643.1"/>
    <property type="molecule type" value="Genomic_DNA"/>
</dbReference>
<dbReference type="EMBL" id="CAJNOK010005170">
    <property type="protein sequence ID" value="CAF0962674.1"/>
    <property type="molecule type" value="Genomic_DNA"/>
</dbReference>
<dbReference type="EMBL" id="CAJNOQ010007576">
    <property type="protein sequence ID" value="CAF1172753.1"/>
    <property type="molecule type" value="Genomic_DNA"/>
</dbReference>
<proteinExistence type="predicted"/>
<evidence type="ECO:0000313" key="3">
    <source>
        <dbReference type="EMBL" id="CAF3735313.1"/>
    </source>
</evidence>
<comment type="caution">
    <text evidence="2">The sequence shown here is derived from an EMBL/GenBank/DDBJ whole genome shotgun (WGS) entry which is preliminary data.</text>
</comment>
<name>A0A814UAU9_9BILA</name>
<organism evidence="2 5">
    <name type="scientific">Didymodactylos carnosus</name>
    <dbReference type="NCBI Taxonomy" id="1234261"/>
    <lineage>
        <taxon>Eukaryota</taxon>
        <taxon>Metazoa</taxon>
        <taxon>Spiralia</taxon>
        <taxon>Gnathifera</taxon>
        <taxon>Rotifera</taxon>
        <taxon>Eurotatoria</taxon>
        <taxon>Bdelloidea</taxon>
        <taxon>Philodinida</taxon>
        <taxon>Philodinidae</taxon>
        <taxon>Didymodactylos</taxon>
    </lineage>
</organism>